<organism evidence="1 2">
    <name type="scientific">Aspergillus ellipticus CBS 707.79</name>
    <dbReference type="NCBI Taxonomy" id="1448320"/>
    <lineage>
        <taxon>Eukaryota</taxon>
        <taxon>Fungi</taxon>
        <taxon>Dikarya</taxon>
        <taxon>Ascomycota</taxon>
        <taxon>Pezizomycotina</taxon>
        <taxon>Eurotiomycetes</taxon>
        <taxon>Eurotiomycetidae</taxon>
        <taxon>Eurotiales</taxon>
        <taxon>Aspergillaceae</taxon>
        <taxon>Aspergillus</taxon>
        <taxon>Aspergillus subgen. Circumdati</taxon>
    </lineage>
</organism>
<dbReference type="Proteomes" id="UP000247810">
    <property type="component" value="Unassembled WGS sequence"/>
</dbReference>
<evidence type="ECO:0000313" key="2">
    <source>
        <dbReference type="Proteomes" id="UP000247810"/>
    </source>
</evidence>
<dbReference type="VEuPathDB" id="FungiDB:BO71DRAFT_399063"/>
<dbReference type="STRING" id="1448320.A0A319D9V0"/>
<accession>A0A319D9V0</accession>
<evidence type="ECO:0000313" key="1">
    <source>
        <dbReference type="EMBL" id="PYH94185.1"/>
    </source>
</evidence>
<sequence>MNSPLESVNLISARDEQLIHTWNAKLPPPAHQTLNEHFEKVFHDNVTKEVVYTSDGCFFLRRA</sequence>
<dbReference type="AlphaFoldDB" id="A0A319D9V0"/>
<protein>
    <submittedName>
        <fullName evidence="1">Uncharacterized protein</fullName>
    </submittedName>
</protein>
<gene>
    <name evidence="1" type="ORF">BO71DRAFT_399063</name>
</gene>
<proteinExistence type="predicted"/>
<dbReference type="EMBL" id="KZ825876">
    <property type="protein sequence ID" value="PYH94185.1"/>
    <property type="molecule type" value="Genomic_DNA"/>
</dbReference>
<keyword evidence="2" id="KW-1185">Reference proteome</keyword>
<name>A0A319D9V0_9EURO</name>
<reference evidence="1 2" key="1">
    <citation type="submission" date="2018-02" db="EMBL/GenBank/DDBJ databases">
        <title>The genomes of Aspergillus section Nigri reveals drivers in fungal speciation.</title>
        <authorList>
            <consortium name="DOE Joint Genome Institute"/>
            <person name="Vesth T.C."/>
            <person name="Nybo J."/>
            <person name="Theobald S."/>
            <person name="Brandl J."/>
            <person name="Frisvad J.C."/>
            <person name="Nielsen K.F."/>
            <person name="Lyhne E.K."/>
            <person name="Kogle M.E."/>
            <person name="Kuo A."/>
            <person name="Riley R."/>
            <person name="Clum A."/>
            <person name="Nolan M."/>
            <person name="Lipzen A."/>
            <person name="Salamov A."/>
            <person name="Henrissat B."/>
            <person name="Wiebenga A."/>
            <person name="De vries R.P."/>
            <person name="Grigoriev I.V."/>
            <person name="Mortensen U.H."/>
            <person name="Andersen M.R."/>
            <person name="Baker S.E."/>
        </authorList>
    </citation>
    <scope>NUCLEOTIDE SEQUENCE [LARGE SCALE GENOMIC DNA]</scope>
    <source>
        <strain evidence="1 2">CBS 707.79</strain>
    </source>
</reference>